<evidence type="ECO:0008006" key="4">
    <source>
        <dbReference type="Google" id="ProtNLM"/>
    </source>
</evidence>
<dbReference type="Proteomes" id="UP000177052">
    <property type="component" value="Unassembled WGS sequence"/>
</dbReference>
<evidence type="ECO:0000256" key="1">
    <source>
        <dbReference type="SAM" id="Phobius"/>
    </source>
</evidence>
<dbReference type="AlphaFoldDB" id="A0A1F6WAY7"/>
<evidence type="ECO:0000313" key="2">
    <source>
        <dbReference type="EMBL" id="OGI79069.1"/>
    </source>
</evidence>
<organism evidence="2 3">
    <name type="scientific">Candidatus Nomurabacteria bacterium RIFCSPHIGHO2_12_FULL_37_29</name>
    <dbReference type="NCBI Taxonomy" id="1801759"/>
    <lineage>
        <taxon>Bacteria</taxon>
        <taxon>Candidatus Nomuraibacteriota</taxon>
    </lineage>
</organism>
<feature type="transmembrane region" description="Helical" evidence="1">
    <location>
        <begin position="9"/>
        <end position="28"/>
    </location>
</feature>
<keyword evidence="1" id="KW-0472">Membrane</keyword>
<comment type="caution">
    <text evidence="2">The sequence shown here is derived from an EMBL/GenBank/DDBJ whole genome shotgun (WGS) entry which is preliminary data.</text>
</comment>
<proteinExistence type="predicted"/>
<accession>A0A1F6WAY7</accession>
<gene>
    <name evidence="2" type="ORF">A3F19_01010</name>
</gene>
<protein>
    <recommendedName>
        <fullName evidence="4">Glucose/sorbosone dehydrogenase</fullName>
    </recommendedName>
</protein>
<dbReference type="EMBL" id="MFUJ01000030">
    <property type="protein sequence ID" value="OGI79069.1"/>
    <property type="molecule type" value="Genomic_DNA"/>
</dbReference>
<reference evidence="2 3" key="1">
    <citation type="journal article" date="2016" name="Nat. Commun.">
        <title>Thousands of microbial genomes shed light on interconnected biogeochemical processes in an aquifer system.</title>
        <authorList>
            <person name="Anantharaman K."/>
            <person name="Brown C.T."/>
            <person name="Hug L.A."/>
            <person name="Sharon I."/>
            <person name="Castelle C.J."/>
            <person name="Probst A.J."/>
            <person name="Thomas B.C."/>
            <person name="Singh A."/>
            <person name="Wilkins M.J."/>
            <person name="Karaoz U."/>
            <person name="Brodie E.L."/>
            <person name="Williams K.H."/>
            <person name="Hubbard S.S."/>
            <person name="Banfield J.F."/>
        </authorList>
    </citation>
    <scope>NUCLEOTIDE SEQUENCE [LARGE SCALE GENOMIC DNA]</scope>
</reference>
<evidence type="ECO:0000313" key="3">
    <source>
        <dbReference type="Proteomes" id="UP000177052"/>
    </source>
</evidence>
<sequence>MTWALKRQIFYAVVLIVFLLVFGFLIIGPNLNSVATCQDNKQNGNEIGIDCGGSCSRACNFQVDRVSILWARAFQVVPGRYNAVAYLENHNKNTAVNKISYRFRFADKNNVYIGKREGETFIPPSGKFAIFEPAIDFGHSVPIYTTFEFTQNPEWIQVSKEKMDQLQISVSNIVLDDEDTNPVLSATLKNNSLFTIPEVDVVVILYDANRNAVSASRTYLDELAGGENREIGFTWREPLSPQVISKEIIPMYNIFLVELK</sequence>
<name>A0A1F6WAY7_9BACT</name>
<keyword evidence="1" id="KW-0812">Transmembrane</keyword>
<keyword evidence="1" id="KW-1133">Transmembrane helix</keyword>